<name>A0ABN9L9I2_9NEOB</name>
<dbReference type="PANTHER" id="PTHR11550">
    <property type="entry name" value="CTP SYNTHASE"/>
    <property type="match status" value="1"/>
</dbReference>
<evidence type="ECO:0000256" key="4">
    <source>
        <dbReference type="ARBA" id="ARBA00042715"/>
    </source>
</evidence>
<comment type="function">
    <text evidence="1">Catalyzes the ATP-dependent amination of UTP to CTP with either L-glutamine or ammonia as the source of nitrogen. Constitutes the rate-limiting enzyme in the synthesis of cytosine nucleotides.</text>
</comment>
<evidence type="ECO:0000256" key="2">
    <source>
        <dbReference type="ARBA" id="ARBA00039648"/>
    </source>
</evidence>
<gene>
    <name evidence="7" type="ORF">RIMI_LOCUS6838506</name>
</gene>
<organism evidence="7 8">
    <name type="scientific">Ranitomeya imitator</name>
    <name type="common">mimic poison frog</name>
    <dbReference type="NCBI Taxonomy" id="111125"/>
    <lineage>
        <taxon>Eukaryota</taxon>
        <taxon>Metazoa</taxon>
        <taxon>Chordata</taxon>
        <taxon>Craniata</taxon>
        <taxon>Vertebrata</taxon>
        <taxon>Euteleostomi</taxon>
        <taxon>Amphibia</taxon>
        <taxon>Batrachia</taxon>
        <taxon>Anura</taxon>
        <taxon>Neobatrachia</taxon>
        <taxon>Hyloidea</taxon>
        <taxon>Dendrobatidae</taxon>
        <taxon>Dendrobatinae</taxon>
        <taxon>Ranitomeya</taxon>
    </lineage>
</organism>
<dbReference type="PANTHER" id="PTHR11550:SF2">
    <property type="entry name" value="CTP SYNTHASE 2"/>
    <property type="match status" value="1"/>
</dbReference>
<dbReference type="Proteomes" id="UP001176940">
    <property type="component" value="Unassembled WGS sequence"/>
</dbReference>
<evidence type="ECO:0000313" key="7">
    <source>
        <dbReference type="EMBL" id="CAJ0936628.1"/>
    </source>
</evidence>
<dbReference type="InterPro" id="IPR017456">
    <property type="entry name" value="CTP_synthase_N"/>
</dbReference>
<feature type="domain" description="CTP synthase N-terminal" evidence="6">
    <location>
        <begin position="3"/>
        <end position="49"/>
    </location>
</feature>
<evidence type="ECO:0000256" key="5">
    <source>
        <dbReference type="SAM" id="MobiDB-lite"/>
    </source>
</evidence>
<feature type="region of interest" description="Disordered" evidence="5">
    <location>
        <begin position="122"/>
        <end position="141"/>
    </location>
</feature>
<dbReference type="InterPro" id="IPR004468">
    <property type="entry name" value="CTP_synthase"/>
</dbReference>
<dbReference type="SUPFAM" id="SSF52540">
    <property type="entry name" value="P-loop containing nucleoside triphosphate hydrolases"/>
    <property type="match status" value="1"/>
</dbReference>
<proteinExistence type="predicted"/>
<dbReference type="Gene3D" id="3.40.50.300">
    <property type="entry name" value="P-loop containing nucleotide triphosphate hydrolases"/>
    <property type="match status" value="1"/>
</dbReference>
<dbReference type="EMBL" id="CAUEEQ010012581">
    <property type="protein sequence ID" value="CAJ0936628.1"/>
    <property type="molecule type" value="Genomic_DNA"/>
</dbReference>
<comment type="caution">
    <text evidence="7">The sequence shown here is derived from an EMBL/GenBank/DDBJ whole genome shotgun (WGS) entry which is preliminary data.</text>
</comment>
<evidence type="ECO:0000259" key="6">
    <source>
        <dbReference type="Pfam" id="PF06418"/>
    </source>
</evidence>
<accession>A0ABN9L9I2</accession>
<evidence type="ECO:0000313" key="8">
    <source>
        <dbReference type="Proteomes" id="UP001176940"/>
    </source>
</evidence>
<evidence type="ECO:0000256" key="3">
    <source>
        <dbReference type="ARBA" id="ARBA00042374"/>
    </source>
</evidence>
<evidence type="ECO:0000256" key="1">
    <source>
        <dbReference type="ARBA" id="ARBA00037348"/>
    </source>
</evidence>
<dbReference type="InterPro" id="IPR027417">
    <property type="entry name" value="P-loop_NTPase"/>
</dbReference>
<reference evidence="7" key="1">
    <citation type="submission" date="2023-07" db="EMBL/GenBank/DDBJ databases">
        <authorList>
            <person name="Stuckert A."/>
        </authorList>
    </citation>
    <scope>NUCLEOTIDE SEQUENCE</scope>
</reference>
<sequence length="141" mass="16072">MAVKQKISMFCHVEPEQVIFIHDVSSTYRVPILLEEQGIITYFKHRLDLPVDDKPTVQLLKWKRMADRKGALPVMLVFNAPDEATGEDGNQGKHRVTKRDPALSNAMFTLVTSEDLAESVSHTPIQRCQRESQRPNKVLAF</sequence>
<protein>
    <recommendedName>
        <fullName evidence="2">CTP synthase 2</fullName>
    </recommendedName>
    <alternativeName>
        <fullName evidence="4">CTP synthetase 2</fullName>
    </alternativeName>
    <alternativeName>
        <fullName evidence="3">UTP--ammonia ligase 2</fullName>
    </alternativeName>
</protein>
<keyword evidence="8" id="KW-1185">Reference proteome</keyword>
<dbReference type="Pfam" id="PF06418">
    <property type="entry name" value="CTP_synth_N"/>
    <property type="match status" value="1"/>
</dbReference>